<dbReference type="AlphaFoldDB" id="A0A1D7QYZ3"/>
<dbReference type="RefSeq" id="WP_069366135.1">
    <property type="nucleotide sequence ID" value="NZ_CP012502.1"/>
</dbReference>
<dbReference type="KEGG" id="bbev:BBEV_2909"/>
<dbReference type="PROSITE" id="PS50932">
    <property type="entry name" value="HTH_LACI_2"/>
    <property type="match status" value="1"/>
</dbReference>
<dbReference type="InterPro" id="IPR010982">
    <property type="entry name" value="Lambda_DNA-bd_dom_sf"/>
</dbReference>
<evidence type="ECO:0000259" key="4">
    <source>
        <dbReference type="PROSITE" id="PS50932"/>
    </source>
</evidence>
<dbReference type="Proteomes" id="UP000094463">
    <property type="component" value="Chromosome"/>
</dbReference>
<dbReference type="SMART" id="SM00354">
    <property type="entry name" value="HTH_LACI"/>
    <property type="match status" value="1"/>
</dbReference>
<reference evidence="5 6" key="1">
    <citation type="submission" date="2015-08" db="EMBL/GenBank/DDBJ databases">
        <title>The complete genome sequence of Bacillus beveridgei MLTeJB.</title>
        <authorList>
            <person name="Hanson T.E."/>
            <person name="Mesa C."/>
            <person name="Basesman S.M."/>
            <person name="Oremland R.S."/>
        </authorList>
    </citation>
    <scope>NUCLEOTIDE SEQUENCE [LARGE SCALE GENOMIC DNA]</scope>
    <source>
        <strain evidence="5 6">MLTeJB</strain>
    </source>
</reference>
<dbReference type="Gene3D" id="1.10.260.40">
    <property type="entry name" value="lambda repressor-like DNA-binding domains"/>
    <property type="match status" value="1"/>
</dbReference>
<dbReference type="Pfam" id="PF13377">
    <property type="entry name" value="Peripla_BP_3"/>
    <property type="match status" value="1"/>
</dbReference>
<gene>
    <name evidence="5" type="primary">galR</name>
    <name evidence="5" type="ORF">BBEV_2909</name>
</gene>
<dbReference type="Pfam" id="PF00356">
    <property type="entry name" value="LacI"/>
    <property type="match status" value="1"/>
</dbReference>
<dbReference type="GO" id="GO:0003700">
    <property type="term" value="F:DNA-binding transcription factor activity"/>
    <property type="evidence" value="ECO:0007669"/>
    <property type="project" value="TreeGrafter"/>
</dbReference>
<keyword evidence="2" id="KW-0238">DNA-binding</keyword>
<proteinExistence type="predicted"/>
<dbReference type="GO" id="GO:0000976">
    <property type="term" value="F:transcription cis-regulatory region binding"/>
    <property type="evidence" value="ECO:0007669"/>
    <property type="project" value="TreeGrafter"/>
</dbReference>
<dbReference type="SUPFAM" id="SSF53822">
    <property type="entry name" value="Periplasmic binding protein-like I"/>
    <property type="match status" value="1"/>
</dbReference>
<name>A0A1D7QYZ3_9BACI</name>
<dbReference type="InterPro" id="IPR046335">
    <property type="entry name" value="LacI/GalR-like_sensor"/>
</dbReference>
<keyword evidence="1" id="KW-0805">Transcription regulation</keyword>
<evidence type="ECO:0000256" key="3">
    <source>
        <dbReference type="ARBA" id="ARBA00023163"/>
    </source>
</evidence>
<keyword evidence="3" id="KW-0804">Transcription</keyword>
<keyword evidence="6" id="KW-1185">Reference proteome</keyword>
<dbReference type="Gene3D" id="3.40.50.2300">
    <property type="match status" value="2"/>
</dbReference>
<dbReference type="PANTHER" id="PTHR30146:SF149">
    <property type="entry name" value="HTH-TYPE TRANSCRIPTIONAL REGULATOR EBGR"/>
    <property type="match status" value="1"/>
</dbReference>
<dbReference type="CDD" id="cd01544">
    <property type="entry name" value="PBP1_GalR"/>
    <property type="match status" value="1"/>
</dbReference>
<dbReference type="PANTHER" id="PTHR30146">
    <property type="entry name" value="LACI-RELATED TRANSCRIPTIONAL REPRESSOR"/>
    <property type="match status" value="1"/>
</dbReference>
<dbReference type="STRING" id="632773.BBEV_2909"/>
<dbReference type="CDD" id="cd01392">
    <property type="entry name" value="HTH_LacI"/>
    <property type="match status" value="1"/>
</dbReference>
<protein>
    <submittedName>
        <fullName evidence="5">HTH-type transcriptional regulator galR</fullName>
    </submittedName>
</protein>
<sequence length="340" mass="38432">MATMKEVAEQSGYSIATVSRVLNHDETLAVTDQTRKRIFEVAEALQYKTVKEKKQVKKNADPSRLRLGMVYYRTEEQELSDPYFLAIRLGIENECARHGITLEKIYREKVSGELDLAIQVDGLIVVGRVSDPEIKSLQNAAKVLTFVDYAPKDFDCDAVVVDFADAMETVLDELVTLGHEEIGFIGGHRHFPPADIVRDERERAFRYYLGTKNLLDESLIFTGDFNTSEGYRLMHEALEEPSKRPSAFFVASDSMAIGAYRAVSEKGLSIPEDLSIVGFNDISASQYLQPSLTTVKVHTEFMGQTAVELMMERLKTRRPIAKKVVIPTHFIRRESITKRV</sequence>
<evidence type="ECO:0000313" key="6">
    <source>
        <dbReference type="Proteomes" id="UP000094463"/>
    </source>
</evidence>
<accession>A0A1D7QYZ3</accession>
<evidence type="ECO:0000256" key="1">
    <source>
        <dbReference type="ARBA" id="ARBA00023015"/>
    </source>
</evidence>
<dbReference type="EMBL" id="CP012502">
    <property type="protein sequence ID" value="AOM84234.1"/>
    <property type="molecule type" value="Genomic_DNA"/>
</dbReference>
<evidence type="ECO:0000313" key="5">
    <source>
        <dbReference type="EMBL" id="AOM84234.1"/>
    </source>
</evidence>
<dbReference type="SUPFAM" id="SSF47413">
    <property type="entry name" value="lambda repressor-like DNA-binding domains"/>
    <property type="match status" value="1"/>
</dbReference>
<dbReference type="InterPro" id="IPR028082">
    <property type="entry name" value="Peripla_BP_I"/>
</dbReference>
<evidence type="ECO:0000256" key="2">
    <source>
        <dbReference type="ARBA" id="ARBA00023125"/>
    </source>
</evidence>
<organism evidence="5 6">
    <name type="scientific">Salisediminibacterium beveridgei</name>
    <dbReference type="NCBI Taxonomy" id="632773"/>
    <lineage>
        <taxon>Bacteria</taxon>
        <taxon>Bacillati</taxon>
        <taxon>Bacillota</taxon>
        <taxon>Bacilli</taxon>
        <taxon>Bacillales</taxon>
        <taxon>Bacillaceae</taxon>
        <taxon>Salisediminibacterium</taxon>
    </lineage>
</organism>
<dbReference type="OrthoDB" id="43195at2"/>
<feature type="domain" description="HTH lacI-type" evidence="4">
    <location>
        <begin position="2"/>
        <end position="58"/>
    </location>
</feature>
<dbReference type="InterPro" id="IPR000843">
    <property type="entry name" value="HTH_LacI"/>
</dbReference>